<dbReference type="InterPro" id="IPR000683">
    <property type="entry name" value="Gfo/Idh/MocA-like_OxRdtase_N"/>
</dbReference>
<dbReference type="Gene3D" id="3.30.360.10">
    <property type="entry name" value="Dihydrodipicolinate Reductase, domain 2"/>
    <property type="match status" value="1"/>
</dbReference>
<proteinExistence type="predicted"/>
<evidence type="ECO:0000256" key="1">
    <source>
        <dbReference type="ARBA" id="ARBA00023027"/>
    </source>
</evidence>
<feature type="domain" description="Gfo/Idh/MocA-like oxidoreductase N-terminal" evidence="2">
    <location>
        <begin position="16"/>
        <end position="133"/>
    </location>
</feature>
<comment type="caution">
    <text evidence="4">The sequence shown here is derived from an EMBL/GenBank/DDBJ whole genome shotgun (WGS) entry which is preliminary data.</text>
</comment>
<dbReference type="Pfam" id="PF01408">
    <property type="entry name" value="GFO_IDH_MocA"/>
    <property type="match status" value="1"/>
</dbReference>
<organism evidence="4 5">
    <name type="scientific">Microbacterium ginsengiterrae</name>
    <dbReference type="NCBI Taxonomy" id="546115"/>
    <lineage>
        <taxon>Bacteria</taxon>
        <taxon>Bacillati</taxon>
        <taxon>Actinomycetota</taxon>
        <taxon>Actinomycetes</taxon>
        <taxon>Micrococcales</taxon>
        <taxon>Microbacteriaceae</taxon>
        <taxon>Microbacterium</taxon>
    </lineage>
</organism>
<feature type="domain" description="GFO/IDH/MocA-like oxidoreductase" evidence="3">
    <location>
        <begin position="143"/>
        <end position="257"/>
    </location>
</feature>
<dbReference type="Pfam" id="PF22725">
    <property type="entry name" value="GFO_IDH_MocA_C3"/>
    <property type="match status" value="1"/>
</dbReference>
<accession>A0A7W9CC35</accession>
<dbReference type="PANTHER" id="PTHR43377">
    <property type="entry name" value="BILIVERDIN REDUCTASE A"/>
    <property type="match status" value="1"/>
</dbReference>
<dbReference type="SUPFAM" id="SSF55347">
    <property type="entry name" value="Glyceraldehyde-3-phosphate dehydrogenase-like, C-terminal domain"/>
    <property type="match status" value="1"/>
</dbReference>
<protein>
    <submittedName>
        <fullName evidence="4">Putative dehydrogenase</fullName>
    </submittedName>
</protein>
<reference evidence="4 5" key="1">
    <citation type="submission" date="2020-08" db="EMBL/GenBank/DDBJ databases">
        <title>Sequencing the genomes of 1000 actinobacteria strains.</title>
        <authorList>
            <person name="Klenk H.-P."/>
        </authorList>
    </citation>
    <scope>NUCLEOTIDE SEQUENCE [LARGE SCALE GENOMIC DNA]</scope>
    <source>
        <strain evidence="4 5">DSM 24823</strain>
    </source>
</reference>
<dbReference type="AlphaFoldDB" id="A0A7W9CC35"/>
<dbReference type="RefSeq" id="WP_184282465.1">
    <property type="nucleotide sequence ID" value="NZ_BAAAPG010000001.1"/>
</dbReference>
<gene>
    <name evidence="4" type="ORF">HD600_001350</name>
</gene>
<dbReference type="InterPro" id="IPR055170">
    <property type="entry name" value="GFO_IDH_MocA-like_dom"/>
</dbReference>
<evidence type="ECO:0000259" key="2">
    <source>
        <dbReference type="Pfam" id="PF01408"/>
    </source>
</evidence>
<keyword evidence="5" id="KW-1185">Reference proteome</keyword>
<dbReference type="GO" id="GO:0000166">
    <property type="term" value="F:nucleotide binding"/>
    <property type="evidence" value="ECO:0007669"/>
    <property type="project" value="InterPro"/>
</dbReference>
<evidence type="ECO:0000313" key="5">
    <source>
        <dbReference type="Proteomes" id="UP000517712"/>
    </source>
</evidence>
<dbReference type="InterPro" id="IPR051450">
    <property type="entry name" value="Gfo/Idh/MocA_Oxidoreductases"/>
</dbReference>
<dbReference type="SUPFAM" id="SSF51735">
    <property type="entry name" value="NAD(P)-binding Rossmann-fold domains"/>
    <property type="match status" value="1"/>
</dbReference>
<keyword evidence="1" id="KW-0520">NAD</keyword>
<dbReference type="EMBL" id="JACHMU010000001">
    <property type="protein sequence ID" value="MBB5742853.1"/>
    <property type="molecule type" value="Genomic_DNA"/>
</dbReference>
<evidence type="ECO:0000259" key="3">
    <source>
        <dbReference type="Pfam" id="PF22725"/>
    </source>
</evidence>
<dbReference type="Gene3D" id="3.40.50.720">
    <property type="entry name" value="NAD(P)-binding Rossmann-like Domain"/>
    <property type="match status" value="1"/>
</dbReference>
<dbReference type="Proteomes" id="UP000517712">
    <property type="component" value="Unassembled WGS sequence"/>
</dbReference>
<dbReference type="InterPro" id="IPR036291">
    <property type="entry name" value="NAD(P)-bd_dom_sf"/>
</dbReference>
<sequence>MTTHGHSSATALERPVRVAVVGAGAFGTLHARAFAANRDCTLVSIVDHDEKRAAALAESVGATASHQSIDDALSSGGIDAVSVVTAGAFHLAPTLAALDAGASVLIEKPVVLTSSDGRILREADARAEGFVMPAHILRFAGAYQELRHRVRHGAVGAPRALSFRRHRTADHDTLFPDIHPVLMTMIHDIDLALWLTGATARTVSARQVEAPGRNQPLAVWAEVETTDGASLSFQVSWSLPSGSLPDALEVIGDAGALSLSLSPRLHDFDAATPAIDDTLTPDAAHGALREEIRTFVDAVRFHTPPAAVTLDDALNGLTLAEQIIRSAEQNRCVS</sequence>
<evidence type="ECO:0000313" key="4">
    <source>
        <dbReference type="EMBL" id="MBB5742853.1"/>
    </source>
</evidence>
<name>A0A7W9CC35_9MICO</name>
<dbReference type="PANTHER" id="PTHR43377:SF1">
    <property type="entry name" value="BILIVERDIN REDUCTASE A"/>
    <property type="match status" value="1"/>
</dbReference>